<dbReference type="InterPro" id="IPR001460">
    <property type="entry name" value="PCN-bd_Tpept"/>
</dbReference>
<dbReference type="InterPro" id="IPR012338">
    <property type="entry name" value="Beta-lactam/transpept-like"/>
</dbReference>
<protein>
    <submittedName>
        <fullName evidence="14">Penicillin-binding protein</fullName>
    </submittedName>
</protein>
<evidence type="ECO:0000256" key="5">
    <source>
        <dbReference type="ARBA" id="ARBA00022692"/>
    </source>
</evidence>
<dbReference type="GO" id="GO:0008658">
    <property type="term" value="F:penicillin binding"/>
    <property type="evidence" value="ECO:0007669"/>
    <property type="project" value="InterPro"/>
</dbReference>
<dbReference type="KEGG" id="cfer:D4Z93_04870"/>
<dbReference type="Gene3D" id="1.10.10.1230">
    <property type="entry name" value="Penicillin-binding protein, N-terminal non-catalytic domain, head sub-domain"/>
    <property type="match status" value="1"/>
</dbReference>
<reference evidence="14 15" key="1">
    <citation type="journal article" date="2019" name="Int. J. Syst. Evol. Microbiol.">
        <title>Clostridium fermenticellae sp. nov., isolated from the mud in a fermentation cellar for the production of the Chinese liquor, baijiu.</title>
        <authorList>
            <person name="Xu P.X."/>
            <person name="Chai L.J."/>
            <person name="Qiu T."/>
            <person name="Zhang X.J."/>
            <person name="Lu Z.M."/>
            <person name="Xiao C."/>
            <person name="Wang S.T."/>
            <person name="Shen C.H."/>
            <person name="Shi J.S."/>
            <person name="Xu Z.H."/>
        </authorList>
    </citation>
    <scope>NUCLEOTIDE SEQUENCE [LARGE SCALE GENOMIC DNA]</scope>
    <source>
        <strain evidence="14 15">JN500901</strain>
    </source>
</reference>
<feature type="domain" description="Penicillin-binding protein transpeptidase" evidence="12">
    <location>
        <begin position="725"/>
        <end position="871"/>
    </location>
</feature>
<evidence type="ECO:0000256" key="1">
    <source>
        <dbReference type="ARBA" id="ARBA00004167"/>
    </source>
</evidence>
<comment type="similarity">
    <text evidence="3">Belongs to the transpeptidase family.</text>
</comment>
<dbReference type="GO" id="GO:0005886">
    <property type="term" value="C:plasma membrane"/>
    <property type="evidence" value="ECO:0007669"/>
    <property type="project" value="UniProtKB-SubCell"/>
</dbReference>
<evidence type="ECO:0000256" key="6">
    <source>
        <dbReference type="ARBA" id="ARBA00022960"/>
    </source>
</evidence>
<evidence type="ECO:0000313" key="14">
    <source>
        <dbReference type="EMBL" id="AYD39884.1"/>
    </source>
</evidence>
<sequence length="890" mass="98127">MKIDKKNGINRYAALITIMVLIFVSILSRIIFLQVVKGEDYKAKADSNSIREIPETAPRGKILDTNNKVLATNTQSYVLVYNQTDEIDQTFFQTMDKVFKILDENGETQKDDFELKINPYRFEFRSDDPKTQKNLELRFKKDRGMDSYVQKKLFGDKSTDKLTTEDKAKIDEELLKITPEETFKFLVKKYNINSSKYSLEKQRRFMIIKDTAKMNSFSGYKPVTVASNIKRSTALIFLQMLNELPGIDVDTQPIRTYPYGEVGSAFLGYISKITSDDEKYSEKGYDTSTDYIGAAGLEASYEDRLKGSKGGKIVKLNKQGRIIQELGSRDSYPGQSLKLTINEEVQAAAEKALDTKMSELRANPSAQQRSNTANATRGAAVVLDVNTGGVLALASRPGYDPNLFSTPGSLSTDLYNQFFNPDLKAFGKNYIEQRGLMAYYPGETEDEVLNTLFPVDKSIKNNTTVRKDPYDIYAKPLFDYATQSLIPPGSTFKPMTAIAGLQGGVITPGFVVDDEGIFDKGGGNYTRFTLDGANGPVDLISAIQKSSNPYFMTVGGLIKKALGSDGLAKYAWKFGLGVPPTSDEKPSTGIEIPEAFGQVYNMWSMKNLYASTYLYKTMQTLKSGGDNGYKFTPIDLYDNDNDSSKVKDIKKKLKESIQGSIKDGSKSFNKDTYNELITNLVKEDPQYKDKGISDKDIKSMISCIYYTTVSDANSQINVTAPMYDAAIGQGMNQFTPLQIANYIATIANGGTRYKIHLVDEILDPNGKVIEQNKPEVIEKTGISAENLAAVKSGMAAVNEKGTAAGAFQSFSIQTAGKTGTASTNNQEAVGRTDYSVYVGFAPLDDPKIAVCIVMFDGGQGAQSAYVARDIYSAYFHLNDGSDSGTSSTGQ</sequence>
<evidence type="ECO:0000256" key="7">
    <source>
        <dbReference type="ARBA" id="ARBA00022984"/>
    </source>
</evidence>
<keyword evidence="6" id="KW-0133">Cell shape</keyword>
<name>A0A386H2K4_9CLOT</name>
<feature type="domain" description="Penicillin-binding protein dimerisation" evidence="13">
    <location>
        <begin position="55"/>
        <end position="325"/>
    </location>
</feature>
<evidence type="ECO:0000256" key="11">
    <source>
        <dbReference type="SAM" id="Phobius"/>
    </source>
</evidence>
<keyword evidence="4" id="KW-1003">Cell membrane</keyword>
<evidence type="ECO:0000259" key="13">
    <source>
        <dbReference type="Pfam" id="PF03717"/>
    </source>
</evidence>
<keyword evidence="10" id="KW-0961">Cell wall biogenesis/degradation</keyword>
<proteinExistence type="inferred from homology"/>
<dbReference type="OrthoDB" id="9757901at2"/>
<dbReference type="EMBL" id="CP032416">
    <property type="protein sequence ID" value="AYD39884.1"/>
    <property type="molecule type" value="Genomic_DNA"/>
</dbReference>
<dbReference type="SUPFAM" id="SSF56601">
    <property type="entry name" value="beta-lactamase/transpeptidase-like"/>
    <property type="match status" value="1"/>
</dbReference>
<dbReference type="Gene3D" id="3.40.710.10">
    <property type="entry name" value="DD-peptidase/beta-lactamase superfamily"/>
    <property type="match status" value="2"/>
</dbReference>
<dbReference type="Pfam" id="PF03717">
    <property type="entry name" value="PBP_dimer"/>
    <property type="match status" value="1"/>
</dbReference>
<comment type="subcellular location">
    <subcellularLocation>
        <location evidence="2">Cell membrane</location>
    </subcellularLocation>
    <subcellularLocation>
        <location evidence="1">Membrane</location>
        <topology evidence="1">Single-pass membrane protein</topology>
    </subcellularLocation>
</comment>
<dbReference type="Proteomes" id="UP000266301">
    <property type="component" value="Chromosome"/>
</dbReference>
<dbReference type="Pfam" id="PF00905">
    <property type="entry name" value="Transpeptidase"/>
    <property type="match status" value="2"/>
</dbReference>
<dbReference type="RefSeq" id="WP_119970884.1">
    <property type="nucleotide sequence ID" value="NZ_CP032416.1"/>
</dbReference>
<dbReference type="PANTHER" id="PTHR30627">
    <property type="entry name" value="PEPTIDOGLYCAN D,D-TRANSPEPTIDASE"/>
    <property type="match status" value="1"/>
</dbReference>
<evidence type="ECO:0000259" key="12">
    <source>
        <dbReference type="Pfam" id="PF00905"/>
    </source>
</evidence>
<evidence type="ECO:0000256" key="9">
    <source>
        <dbReference type="ARBA" id="ARBA00023136"/>
    </source>
</evidence>
<accession>A0A386H2K4</accession>
<evidence type="ECO:0000256" key="8">
    <source>
        <dbReference type="ARBA" id="ARBA00022989"/>
    </source>
</evidence>
<evidence type="ECO:0000313" key="15">
    <source>
        <dbReference type="Proteomes" id="UP000266301"/>
    </source>
</evidence>
<keyword evidence="5 11" id="KW-0812">Transmembrane</keyword>
<dbReference type="InterPro" id="IPR050515">
    <property type="entry name" value="Beta-lactam/transpept"/>
</dbReference>
<dbReference type="GO" id="GO:0008360">
    <property type="term" value="P:regulation of cell shape"/>
    <property type="evidence" value="ECO:0007669"/>
    <property type="project" value="UniProtKB-KW"/>
</dbReference>
<dbReference type="GO" id="GO:0071555">
    <property type="term" value="P:cell wall organization"/>
    <property type="evidence" value="ECO:0007669"/>
    <property type="project" value="UniProtKB-KW"/>
</dbReference>
<feature type="transmembrane region" description="Helical" evidence="11">
    <location>
        <begin position="12"/>
        <end position="32"/>
    </location>
</feature>
<dbReference type="GO" id="GO:0009252">
    <property type="term" value="P:peptidoglycan biosynthetic process"/>
    <property type="evidence" value="ECO:0007669"/>
    <property type="project" value="UniProtKB-KW"/>
</dbReference>
<keyword evidence="15" id="KW-1185">Reference proteome</keyword>
<evidence type="ECO:0000256" key="2">
    <source>
        <dbReference type="ARBA" id="ARBA00004236"/>
    </source>
</evidence>
<dbReference type="InterPro" id="IPR036138">
    <property type="entry name" value="PBP_dimer_sf"/>
</dbReference>
<feature type="domain" description="Penicillin-binding protein transpeptidase" evidence="12">
    <location>
        <begin position="378"/>
        <end position="589"/>
    </location>
</feature>
<dbReference type="AlphaFoldDB" id="A0A386H2K4"/>
<evidence type="ECO:0000256" key="4">
    <source>
        <dbReference type="ARBA" id="ARBA00022475"/>
    </source>
</evidence>
<organism evidence="14 15">
    <name type="scientific">Clostridium fermenticellae</name>
    <dbReference type="NCBI Taxonomy" id="2068654"/>
    <lineage>
        <taxon>Bacteria</taxon>
        <taxon>Bacillati</taxon>
        <taxon>Bacillota</taxon>
        <taxon>Clostridia</taxon>
        <taxon>Eubacteriales</taxon>
        <taxon>Clostridiaceae</taxon>
        <taxon>Clostridium</taxon>
    </lineage>
</organism>
<dbReference type="InterPro" id="IPR005311">
    <property type="entry name" value="PBP_dimer"/>
</dbReference>
<evidence type="ECO:0000256" key="3">
    <source>
        <dbReference type="ARBA" id="ARBA00007171"/>
    </source>
</evidence>
<keyword evidence="9 11" id="KW-0472">Membrane</keyword>
<dbReference type="SUPFAM" id="SSF56519">
    <property type="entry name" value="Penicillin binding protein dimerisation domain"/>
    <property type="match status" value="1"/>
</dbReference>
<dbReference type="GO" id="GO:0071972">
    <property type="term" value="F:peptidoglycan L,D-transpeptidase activity"/>
    <property type="evidence" value="ECO:0007669"/>
    <property type="project" value="TreeGrafter"/>
</dbReference>
<dbReference type="Gene3D" id="3.90.1310.10">
    <property type="entry name" value="Penicillin-binding protein 2a (Domain 2)"/>
    <property type="match status" value="1"/>
</dbReference>
<evidence type="ECO:0000256" key="10">
    <source>
        <dbReference type="ARBA" id="ARBA00023316"/>
    </source>
</evidence>
<keyword evidence="8 11" id="KW-1133">Transmembrane helix</keyword>
<keyword evidence="7" id="KW-0573">Peptidoglycan synthesis</keyword>
<gene>
    <name evidence="14" type="ORF">D4Z93_04870</name>
</gene>
<dbReference type="PANTHER" id="PTHR30627:SF2">
    <property type="entry name" value="PEPTIDOGLYCAN D,D-TRANSPEPTIDASE MRDA"/>
    <property type="match status" value="1"/>
</dbReference>